<name>A0A1V8S8J4_9PEZI</name>
<dbReference type="OrthoDB" id="428260at2759"/>
<dbReference type="Proteomes" id="UP000192596">
    <property type="component" value="Unassembled WGS sequence"/>
</dbReference>
<dbReference type="InterPro" id="IPR050789">
    <property type="entry name" value="Diverse_Enzym_Activities"/>
</dbReference>
<reference evidence="3" key="1">
    <citation type="submission" date="2017-03" db="EMBL/GenBank/DDBJ databases">
        <title>Genomes of endolithic fungi from Antarctica.</title>
        <authorList>
            <person name="Coleine C."/>
            <person name="Masonjones S."/>
            <person name="Stajich J.E."/>
        </authorList>
    </citation>
    <scope>NUCLEOTIDE SEQUENCE [LARGE SCALE GENOMIC DNA]</scope>
    <source>
        <strain evidence="3">CCFEE 5527</strain>
    </source>
</reference>
<dbReference type="InParanoid" id="A0A1V8S8J4"/>
<dbReference type="PANTHER" id="PTHR43283:SF3">
    <property type="entry name" value="BETA-LACTAMASE FAMILY PROTEIN (AFU_ORTHOLOGUE AFUA_5G07500)"/>
    <property type="match status" value="1"/>
</dbReference>
<dbReference type="Pfam" id="PF00144">
    <property type="entry name" value="Beta-lactamase"/>
    <property type="match status" value="1"/>
</dbReference>
<organism evidence="2 3">
    <name type="scientific">Cryoendolithus antarcticus</name>
    <dbReference type="NCBI Taxonomy" id="1507870"/>
    <lineage>
        <taxon>Eukaryota</taxon>
        <taxon>Fungi</taxon>
        <taxon>Dikarya</taxon>
        <taxon>Ascomycota</taxon>
        <taxon>Pezizomycotina</taxon>
        <taxon>Dothideomycetes</taxon>
        <taxon>Dothideomycetidae</taxon>
        <taxon>Cladosporiales</taxon>
        <taxon>Cladosporiaceae</taxon>
        <taxon>Cryoendolithus</taxon>
    </lineage>
</organism>
<feature type="domain" description="Beta-lactamase-related" evidence="1">
    <location>
        <begin position="24"/>
        <end position="392"/>
    </location>
</feature>
<gene>
    <name evidence="2" type="ORF">B0A48_18479</name>
</gene>
<evidence type="ECO:0000313" key="3">
    <source>
        <dbReference type="Proteomes" id="UP000192596"/>
    </source>
</evidence>
<evidence type="ECO:0000259" key="1">
    <source>
        <dbReference type="Pfam" id="PF00144"/>
    </source>
</evidence>
<sequence>MVNQKAQDAVQKSLDSVTGDKSTGVAGLVFVAVDKQGKEIAAVASGNRGLDSKTPMDLDTVFWIASCTKLLATMACLQAVERGQLSLDDSKQVYKLAPELEKVKVLEDNGSLVDKENDITLRMLLDHTAGFGYEFFNPKLRDFGRPIGFDVFGADQEELMTAPLVNQPGSRWEYGINIDWAGILLERATGVRLNDWIQKEIMQPLGLKNINMFPGAEMKKNLATMHQRWPEVHGKIEARDHLYRNPLRAETKEQQDRLLHSGGAGAFAKPKEYVQVLATLLNDGKSPITGAQILKAETVKMMFENSIPKHPDFARQGIPAAKAEMTNPAPELYPQEGNPPQGWGLSFMITQEPGATGRGANTGWWAGIANLFWWADREKGVAGMIASQVMPFGDQHVMGQWGACEAAVYAAHSADPDVGSLKV</sequence>
<dbReference type="InterPro" id="IPR012338">
    <property type="entry name" value="Beta-lactam/transpept-like"/>
</dbReference>
<accession>A0A1V8S8J4</accession>
<keyword evidence="3" id="KW-1185">Reference proteome</keyword>
<evidence type="ECO:0000313" key="2">
    <source>
        <dbReference type="EMBL" id="OQN95373.1"/>
    </source>
</evidence>
<dbReference type="AlphaFoldDB" id="A0A1V8S8J4"/>
<dbReference type="InterPro" id="IPR001466">
    <property type="entry name" value="Beta-lactam-related"/>
</dbReference>
<comment type="caution">
    <text evidence="2">The sequence shown here is derived from an EMBL/GenBank/DDBJ whole genome shotgun (WGS) entry which is preliminary data.</text>
</comment>
<dbReference type="Gene3D" id="3.40.710.10">
    <property type="entry name" value="DD-peptidase/beta-lactamase superfamily"/>
    <property type="match status" value="1"/>
</dbReference>
<dbReference type="SUPFAM" id="SSF56601">
    <property type="entry name" value="beta-lactamase/transpeptidase-like"/>
    <property type="match status" value="1"/>
</dbReference>
<protein>
    <recommendedName>
        <fullName evidence="1">Beta-lactamase-related domain-containing protein</fullName>
    </recommendedName>
</protein>
<dbReference type="EMBL" id="NAJO01000102">
    <property type="protein sequence ID" value="OQN95373.1"/>
    <property type="molecule type" value="Genomic_DNA"/>
</dbReference>
<dbReference type="PANTHER" id="PTHR43283">
    <property type="entry name" value="BETA-LACTAMASE-RELATED"/>
    <property type="match status" value="1"/>
</dbReference>
<proteinExistence type="predicted"/>
<dbReference type="STRING" id="1507870.A0A1V8S8J4"/>